<keyword evidence="5 12" id="KW-1003">Cell membrane</keyword>
<comment type="subcellular location">
    <subcellularLocation>
        <location evidence="1">Cell inner membrane</location>
        <topology evidence="1">Multi-pass membrane protein</topology>
    </subcellularLocation>
</comment>
<dbReference type="InterPro" id="IPR003838">
    <property type="entry name" value="ABC3_permease_C"/>
</dbReference>
<dbReference type="PANTHER" id="PTHR47755">
    <property type="entry name" value="CELL DIVISION PROTEIN FTSX"/>
    <property type="match status" value="1"/>
</dbReference>
<keyword evidence="6 12" id="KW-0997">Cell inner membrane</keyword>
<dbReference type="Pfam" id="PF02687">
    <property type="entry name" value="FtsX"/>
    <property type="match status" value="1"/>
</dbReference>
<accession>A0A6N7QR16</accession>
<comment type="similarity">
    <text evidence="2 12">Belongs to the ABC-4 integral membrane protein family. FtsX subfamily.</text>
</comment>
<dbReference type="NCBIfam" id="TIGR00439">
    <property type="entry name" value="FtsX_Gneg"/>
    <property type="match status" value="1"/>
</dbReference>
<evidence type="ECO:0000256" key="3">
    <source>
        <dbReference type="ARBA" id="ARBA00011160"/>
    </source>
</evidence>
<comment type="subunit">
    <text evidence="3">Forms a membrane-associated complex with FtsE.</text>
</comment>
<evidence type="ECO:0000313" key="16">
    <source>
        <dbReference type="EMBL" id="MRH78130.1"/>
    </source>
</evidence>
<evidence type="ECO:0000256" key="13">
    <source>
        <dbReference type="SAM" id="Phobius"/>
    </source>
</evidence>
<dbReference type="GO" id="GO:0051301">
    <property type="term" value="P:cell division"/>
    <property type="evidence" value="ECO:0007669"/>
    <property type="project" value="UniProtKB-KW"/>
</dbReference>
<name>A0A6N7QR16_9GAMM</name>
<dbReference type="Proteomes" id="UP000433788">
    <property type="component" value="Unassembled WGS sequence"/>
</dbReference>
<dbReference type="GO" id="GO:0005886">
    <property type="term" value="C:plasma membrane"/>
    <property type="evidence" value="ECO:0007669"/>
    <property type="project" value="UniProtKB-SubCell"/>
</dbReference>
<feature type="transmembrane region" description="Helical" evidence="13">
    <location>
        <begin position="26"/>
        <end position="46"/>
    </location>
</feature>
<comment type="caution">
    <text evidence="16">The sequence shown here is derived from an EMBL/GenBank/DDBJ whole genome shotgun (WGS) entry which is preliminary data.</text>
</comment>
<dbReference type="AlphaFoldDB" id="A0A6N7QR16"/>
<dbReference type="Pfam" id="PF18075">
    <property type="entry name" value="FtsX_ECD"/>
    <property type="match status" value="1"/>
</dbReference>
<feature type="transmembrane region" description="Helical" evidence="13">
    <location>
        <begin position="174"/>
        <end position="194"/>
    </location>
</feature>
<evidence type="ECO:0000256" key="1">
    <source>
        <dbReference type="ARBA" id="ARBA00004429"/>
    </source>
</evidence>
<dbReference type="PIRSF" id="PIRSF003097">
    <property type="entry name" value="FtsX"/>
    <property type="match status" value="1"/>
</dbReference>
<evidence type="ECO:0000256" key="12">
    <source>
        <dbReference type="PIRNR" id="PIRNR003097"/>
    </source>
</evidence>
<feature type="transmembrane region" description="Helical" evidence="13">
    <location>
        <begin position="269"/>
        <end position="292"/>
    </location>
</feature>
<sequence length="305" mass="32726">MRFFTQHLSAAIGALGEFQRRLTGNLMTITVIGIALALPAIFILALDNLAEVSQDWDGTPSANVYLERTLSEQEQTALLSQIDALSGITRSVLISAEQGKTTFAERTGMAEMLNLLEQNPFPAVIQATPVNTLNPDEVSALVGTLADLPGVEDVRLDQAWLQRLQTIVDLASRATGLIGALLAIAVVLVVGNTIRLDIENRRSEIEIMKLIGGTDAFVRRPFVYTGFWHGLMGGMLAWILSAIVIAVVARPANRLAGLYDSGFALSGPWLADGLTIVATGVFLGLVGAWVAVTQHLRRIEPGEGT</sequence>
<keyword evidence="8 13" id="KW-0812">Transmembrane</keyword>
<reference evidence="16 17" key="1">
    <citation type="submission" date="2019-11" db="EMBL/GenBank/DDBJ databases">
        <authorList>
            <person name="Zhang X.Y."/>
        </authorList>
    </citation>
    <scope>NUCLEOTIDE SEQUENCE [LARGE SCALE GENOMIC DNA]</scope>
    <source>
        <strain evidence="16 17">C176</strain>
    </source>
</reference>
<feature type="domain" description="ABC3 transporter permease C-terminal" evidence="14">
    <location>
        <begin position="177"/>
        <end position="293"/>
    </location>
</feature>
<evidence type="ECO:0000256" key="2">
    <source>
        <dbReference type="ARBA" id="ARBA00007379"/>
    </source>
</evidence>
<dbReference type="InterPro" id="IPR047590">
    <property type="entry name" value="FtsX_proteobact-type"/>
</dbReference>
<evidence type="ECO:0000256" key="7">
    <source>
        <dbReference type="ARBA" id="ARBA00022618"/>
    </source>
</evidence>
<evidence type="ECO:0000259" key="15">
    <source>
        <dbReference type="Pfam" id="PF18075"/>
    </source>
</evidence>
<evidence type="ECO:0000256" key="11">
    <source>
        <dbReference type="ARBA" id="ARBA00023306"/>
    </source>
</evidence>
<gene>
    <name evidence="16" type="ORF">GH984_05365</name>
</gene>
<protein>
    <recommendedName>
        <fullName evidence="4 12">Cell division protein FtsX</fullName>
    </recommendedName>
</protein>
<evidence type="ECO:0000256" key="6">
    <source>
        <dbReference type="ARBA" id="ARBA00022519"/>
    </source>
</evidence>
<evidence type="ECO:0000256" key="9">
    <source>
        <dbReference type="ARBA" id="ARBA00022989"/>
    </source>
</evidence>
<dbReference type="InterPro" id="IPR004513">
    <property type="entry name" value="FtsX"/>
</dbReference>
<feature type="domain" description="FtsX extracellular" evidence="15">
    <location>
        <begin position="63"/>
        <end position="154"/>
    </location>
</feature>
<feature type="transmembrane region" description="Helical" evidence="13">
    <location>
        <begin position="227"/>
        <end position="249"/>
    </location>
</feature>
<proteinExistence type="inferred from homology"/>
<organism evidence="16 17">
    <name type="scientific">Spiribacter salilacus</name>
    <dbReference type="NCBI Taxonomy" id="2664894"/>
    <lineage>
        <taxon>Bacteria</taxon>
        <taxon>Pseudomonadati</taxon>
        <taxon>Pseudomonadota</taxon>
        <taxon>Gammaproteobacteria</taxon>
        <taxon>Chromatiales</taxon>
        <taxon>Ectothiorhodospiraceae</taxon>
        <taxon>Spiribacter</taxon>
    </lineage>
</organism>
<dbReference type="GO" id="GO:0032153">
    <property type="term" value="C:cell division site"/>
    <property type="evidence" value="ECO:0007669"/>
    <property type="project" value="TreeGrafter"/>
</dbReference>
<keyword evidence="17" id="KW-1185">Reference proteome</keyword>
<evidence type="ECO:0000256" key="10">
    <source>
        <dbReference type="ARBA" id="ARBA00023136"/>
    </source>
</evidence>
<evidence type="ECO:0000256" key="5">
    <source>
        <dbReference type="ARBA" id="ARBA00022475"/>
    </source>
</evidence>
<dbReference type="RefSeq" id="WP_153719163.1">
    <property type="nucleotide sequence ID" value="NZ_WJPP01000002.1"/>
</dbReference>
<keyword evidence="11 12" id="KW-0131">Cell cycle</keyword>
<keyword evidence="10 12" id="KW-0472">Membrane</keyword>
<evidence type="ECO:0000256" key="4">
    <source>
        <dbReference type="ARBA" id="ARBA00021907"/>
    </source>
</evidence>
<dbReference type="EMBL" id="WJPP01000002">
    <property type="protein sequence ID" value="MRH78130.1"/>
    <property type="molecule type" value="Genomic_DNA"/>
</dbReference>
<keyword evidence="9 13" id="KW-1133">Transmembrane helix</keyword>
<comment type="function">
    <text evidence="12">Part of the ABC transporter FtsEX involved in cellular division.</text>
</comment>
<keyword evidence="7 12" id="KW-0132">Cell division</keyword>
<dbReference type="Gene3D" id="3.30.70.3040">
    <property type="match status" value="1"/>
</dbReference>
<evidence type="ECO:0000313" key="17">
    <source>
        <dbReference type="Proteomes" id="UP000433788"/>
    </source>
</evidence>
<evidence type="ECO:0000259" key="14">
    <source>
        <dbReference type="Pfam" id="PF02687"/>
    </source>
</evidence>
<evidence type="ECO:0000256" key="8">
    <source>
        <dbReference type="ARBA" id="ARBA00022692"/>
    </source>
</evidence>
<dbReference type="PANTHER" id="PTHR47755:SF1">
    <property type="entry name" value="CELL DIVISION PROTEIN FTSX"/>
    <property type="match status" value="1"/>
</dbReference>
<dbReference type="InterPro" id="IPR040690">
    <property type="entry name" value="FtsX_ECD"/>
</dbReference>